<protein>
    <submittedName>
        <fullName evidence="5">Pectin methylesterase</fullName>
    </submittedName>
</protein>
<feature type="domain" description="Pectinesterase catalytic" evidence="4">
    <location>
        <begin position="161"/>
        <end position="312"/>
    </location>
</feature>
<evidence type="ECO:0000256" key="1">
    <source>
        <dbReference type="ARBA" id="ARBA00008891"/>
    </source>
</evidence>
<dbReference type="PANTHER" id="PTHR31321:SF57">
    <property type="entry name" value="PECTINESTERASE 53-RELATED"/>
    <property type="match status" value="1"/>
</dbReference>
<reference evidence="5" key="2">
    <citation type="journal article" date="2021" name="PeerJ">
        <title>Extensive microbial diversity within the chicken gut microbiome revealed by metagenomics and culture.</title>
        <authorList>
            <person name="Gilroy R."/>
            <person name="Ravi A."/>
            <person name="Getino M."/>
            <person name="Pursley I."/>
            <person name="Horton D.L."/>
            <person name="Alikhan N.F."/>
            <person name="Baker D."/>
            <person name="Gharbi K."/>
            <person name="Hall N."/>
            <person name="Watson M."/>
            <person name="Adriaenssens E.M."/>
            <person name="Foster-Nyarko E."/>
            <person name="Jarju S."/>
            <person name="Secka A."/>
            <person name="Antonio M."/>
            <person name="Oren A."/>
            <person name="Chaudhuri R.R."/>
            <person name="La Ragione R."/>
            <person name="Hildebrand F."/>
            <person name="Pallen M.J."/>
        </authorList>
    </citation>
    <scope>NUCLEOTIDE SEQUENCE</scope>
    <source>
        <strain evidence="5">ChiSjej1B19-7085</strain>
    </source>
</reference>
<sequence>MKIITAAQDGSAMFQDIQSAVDAAPAEGAEIHIKSGVYRQKVTVEKPRIRMIGEGDVKIVWNDGAKKLLPDGTPMGTFNSYTFFVGASDFTAENITFENDAGCGKQAGQALAAYVDADRVHFRNCRFLSWQDTLFTGPLPPKEIIPGGFKGPRQYAPRINGRQYYENCYFRGDIDFIFGSATAYFSGCEFYSNDLGEKINGFVTAPSTAEGQEYGYVFADCRFTGDCAPESVYLFRPWRNFAKAVFLRCQLGAHIRKEGFDNWDKPESESTVFCAEFESTGEGAKNASRPDWVHSLTAQEAAQYTRERVLGGTDDWNPAG</sequence>
<dbReference type="InterPro" id="IPR012334">
    <property type="entry name" value="Pectin_lyas_fold"/>
</dbReference>
<feature type="domain" description="Pectinesterase catalytic" evidence="4">
    <location>
        <begin position="4"/>
        <end position="136"/>
    </location>
</feature>
<dbReference type="Gene3D" id="2.160.20.10">
    <property type="entry name" value="Single-stranded right-handed beta-helix, Pectin lyase-like"/>
    <property type="match status" value="1"/>
</dbReference>
<gene>
    <name evidence="5" type="ORF">IAA54_02920</name>
</gene>
<proteinExistence type="inferred from homology"/>
<evidence type="ECO:0000313" key="5">
    <source>
        <dbReference type="EMBL" id="HIR56595.1"/>
    </source>
</evidence>
<dbReference type="GO" id="GO:0009279">
    <property type="term" value="C:cell outer membrane"/>
    <property type="evidence" value="ECO:0007669"/>
    <property type="project" value="TreeGrafter"/>
</dbReference>
<name>A0A9D1DPF9_9FIRM</name>
<evidence type="ECO:0000259" key="4">
    <source>
        <dbReference type="Pfam" id="PF01095"/>
    </source>
</evidence>
<dbReference type="Pfam" id="PF01095">
    <property type="entry name" value="Pectinesterase"/>
    <property type="match status" value="2"/>
</dbReference>
<dbReference type="PANTHER" id="PTHR31321">
    <property type="entry name" value="ACYL-COA THIOESTER HYDROLASE YBHC-RELATED"/>
    <property type="match status" value="1"/>
</dbReference>
<comment type="caution">
    <text evidence="5">The sequence shown here is derived from an EMBL/GenBank/DDBJ whole genome shotgun (WGS) entry which is preliminary data.</text>
</comment>
<keyword evidence="2" id="KW-0378">Hydrolase</keyword>
<keyword evidence="3" id="KW-0063">Aspartyl esterase</keyword>
<evidence type="ECO:0000256" key="2">
    <source>
        <dbReference type="ARBA" id="ARBA00022801"/>
    </source>
</evidence>
<evidence type="ECO:0000313" key="6">
    <source>
        <dbReference type="Proteomes" id="UP000886785"/>
    </source>
</evidence>
<dbReference type="InterPro" id="IPR000070">
    <property type="entry name" value="Pectinesterase_cat"/>
</dbReference>
<dbReference type="SUPFAM" id="SSF51126">
    <property type="entry name" value="Pectin lyase-like"/>
    <property type="match status" value="1"/>
</dbReference>
<dbReference type="InterPro" id="IPR011050">
    <property type="entry name" value="Pectin_lyase_fold/virulence"/>
</dbReference>
<dbReference type="GO" id="GO:0042545">
    <property type="term" value="P:cell wall modification"/>
    <property type="evidence" value="ECO:0007669"/>
    <property type="project" value="InterPro"/>
</dbReference>
<reference evidence="5" key="1">
    <citation type="submission" date="2020-10" db="EMBL/GenBank/DDBJ databases">
        <authorList>
            <person name="Gilroy R."/>
        </authorList>
    </citation>
    <scope>NUCLEOTIDE SEQUENCE</scope>
    <source>
        <strain evidence="5">ChiSjej1B19-7085</strain>
    </source>
</reference>
<accession>A0A9D1DPF9</accession>
<dbReference type="EMBL" id="DVHF01000036">
    <property type="protein sequence ID" value="HIR56595.1"/>
    <property type="molecule type" value="Genomic_DNA"/>
</dbReference>
<evidence type="ECO:0000256" key="3">
    <source>
        <dbReference type="ARBA" id="ARBA00023085"/>
    </source>
</evidence>
<organism evidence="5 6">
    <name type="scientific">Candidatus Gallacutalibacter pullicola</name>
    <dbReference type="NCBI Taxonomy" id="2840830"/>
    <lineage>
        <taxon>Bacteria</taxon>
        <taxon>Bacillati</taxon>
        <taxon>Bacillota</taxon>
        <taxon>Clostridia</taxon>
        <taxon>Eubacteriales</taxon>
        <taxon>Candidatus Gallacutalibacter</taxon>
    </lineage>
</organism>
<dbReference type="AlphaFoldDB" id="A0A9D1DPF9"/>
<dbReference type="GO" id="GO:0030599">
    <property type="term" value="F:pectinesterase activity"/>
    <property type="evidence" value="ECO:0007669"/>
    <property type="project" value="InterPro"/>
</dbReference>
<comment type="similarity">
    <text evidence="1">Belongs to the pectinesterase family.</text>
</comment>
<dbReference type="Proteomes" id="UP000886785">
    <property type="component" value="Unassembled WGS sequence"/>
</dbReference>